<dbReference type="OrthoDB" id="7527830at2"/>
<gene>
    <name evidence="1" type="ORF">LV82_01516</name>
</gene>
<reference evidence="1 2" key="1">
    <citation type="submission" date="2018-01" db="EMBL/GenBank/DDBJ databases">
        <title>Genomic Encyclopedia of Archaeal and Bacterial Type Strains, Phase II (KMG-II): from individual species to whole genera.</title>
        <authorList>
            <person name="Goeker M."/>
        </authorList>
    </citation>
    <scope>NUCLEOTIDE SEQUENCE [LARGE SCALE GENOMIC DNA]</scope>
    <source>
        <strain evidence="1 2">DSM 12048</strain>
    </source>
</reference>
<dbReference type="Gene3D" id="3.40.50.300">
    <property type="entry name" value="P-loop containing nucleotide triphosphate hydrolases"/>
    <property type="match status" value="1"/>
</dbReference>
<dbReference type="GO" id="GO:0016740">
    <property type="term" value="F:transferase activity"/>
    <property type="evidence" value="ECO:0007669"/>
    <property type="project" value="UniProtKB-KW"/>
</dbReference>
<dbReference type="Proteomes" id="UP000239736">
    <property type="component" value="Unassembled WGS sequence"/>
</dbReference>
<comment type="caution">
    <text evidence="1">The sequence shown here is derived from an EMBL/GenBank/DDBJ whole genome shotgun (WGS) entry which is preliminary data.</text>
</comment>
<dbReference type="RefSeq" id="WP_104070463.1">
    <property type="nucleotide sequence ID" value="NZ_PRDS01000004.1"/>
</dbReference>
<keyword evidence="2" id="KW-1185">Reference proteome</keyword>
<organism evidence="1 2">
    <name type="scientific">Albidovulum inexpectatum</name>
    <dbReference type="NCBI Taxonomy" id="196587"/>
    <lineage>
        <taxon>Bacteria</taxon>
        <taxon>Pseudomonadati</taxon>
        <taxon>Pseudomonadota</taxon>
        <taxon>Alphaproteobacteria</taxon>
        <taxon>Rhodobacterales</taxon>
        <taxon>Paracoccaceae</taxon>
        <taxon>Albidovulum</taxon>
    </lineage>
</organism>
<accession>A0A2S5JH01</accession>
<dbReference type="InterPro" id="IPR027417">
    <property type="entry name" value="P-loop_NTPase"/>
</dbReference>
<proteinExistence type="predicted"/>
<sequence>MSQVEFILGGYERGGTTLLSEIFRANGYESGFECGVLLGRHPSEMPRIQPYWDMLLNGWKIDDVTRKEAIRGDFDHFYRVLTRAAFPNHSGPFFDKTPKYMEHLGLCLNRAPFLKGAVIIHRDPRAFFVSAAKRLAPNVAPEEGVDVNFKHLADHYLSYFIGSIAHLSQPNVLFVPFEELVSREDAWLKTLGMFAIGKPFQPRQKPPRFVNVTSSKMDLSKIVEFDEVLSRKMQERILDATRLAAPFFASPVERARFGDLWEETIDKAKRRLKQFDLPAVGMVVEGNYFEPLTYLIRYPDILKSGVNPVNHYRNRGIREKRIPA</sequence>
<dbReference type="EMBL" id="PRDS01000004">
    <property type="protein sequence ID" value="PPB80784.1"/>
    <property type="molecule type" value="Genomic_DNA"/>
</dbReference>
<dbReference type="Pfam" id="PF13469">
    <property type="entry name" value="Sulfotransfer_3"/>
    <property type="match status" value="1"/>
</dbReference>
<evidence type="ECO:0000313" key="2">
    <source>
        <dbReference type="Proteomes" id="UP000239736"/>
    </source>
</evidence>
<evidence type="ECO:0000313" key="1">
    <source>
        <dbReference type="EMBL" id="PPB80784.1"/>
    </source>
</evidence>
<keyword evidence="1" id="KW-0808">Transferase</keyword>
<dbReference type="SUPFAM" id="SSF52540">
    <property type="entry name" value="P-loop containing nucleoside triphosphate hydrolases"/>
    <property type="match status" value="1"/>
</dbReference>
<protein>
    <submittedName>
        <fullName evidence="1">Sulfotransferase family protein</fullName>
    </submittedName>
</protein>
<name>A0A2S5JH01_9RHOB</name>
<dbReference type="AlphaFoldDB" id="A0A2S5JH01"/>